<dbReference type="InterPro" id="IPR007168">
    <property type="entry name" value="Phageshock_PspC_N"/>
</dbReference>
<keyword evidence="3" id="KW-0812">Transmembrane</keyword>
<sequence>MSSPYTPQNFTPDNSPKRLERSMSDKYIAGVCGGVAKYLNVDATVVRVIFVLLALAGIWPGLLAYGIAWMIMPAEY</sequence>
<accession>A0A7H0K7S9</accession>
<proteinExistence type="predicted"/>
<dbReference type="RefSeq" id="WP_181192326.1">
    <property type="nucleotide sequence ID" value="NZ_JABFED010000004.1"/>
</dbReference>
<evidence type="ECO:0000313" key="8">
    <source>
        <dbReference type="Proteomes" id="UP000577408"/>
    </source>
</evidence>
<keyword evidence="4" id="KW-1133">Transmembrane helix</keyword>
<dbReference type="Proteomes" id="UP000577408">
    <property type="component" value="Unassembled WGS sequence"/>
</dbReference>
<evidence type="ECO:0000313" key="7">
    <source>
        <dbReference type="EMBL" id="MBA1837616.1"/>
    </source>
</evidence>
<dbReference type="AlphaFoldDB" id="A0A7H0K7S9"/>
<dbReference type="PANTHER" id="PTHR33885:SF3">
    <property type="entry name" value="PHAGE SHOCK PROTEIN C"/>
    <property type="match status" value="1"/>
</dbReference>
<feature type="domain" description="Phage shock protein PspC N-terminal" evidence="6">
    <location>
        <begin position="17"/>
        <end position="75"/>
    </location>
</feature>
<reference evidence="7 8" key="1">
    <citation type="submission" date="2020-05" db="EMBL/GenBank/DDBJ databases">
        <title>Descriptions of Corynebacterium xxxx sp. nov., Corynebacterium yyyy sp. nov. and Corynebacterium zzzz sp. nov.</title>
        <authorList>
            <person name="Zhang G."/>
        </authorList>
    </citation>
    <scope>NUCLEOTIDE SEQUENCE [LARGE SCALE GENOMIC DNA]</scope>
    <source>
        <strain evidence="8">zg-913</strain>
    </source>
</reference>
<gene>
    <name evidence="7" type="ORF">HMA55_06860</name>
</gene>
<evidence type="ECO:0000256" key="1">
    <source>
        <dbReference type="ARBA" id="ARBA00004162"/>
    </source>
</evidence>
<dbReference type="InterPro" id="IPR052027">
    <property type="entry name" value="PspC"/>
</dbReference>
<evidence type="ECO:0000256" key="4">
    <source>
        <dbReference type="ARBA" id="ARBA00022989"/>
    </source>
</evidence>
<keyword evidence="8" id="KW-1185">Reference proteome</keyword>
<name>A0A7H0K7S9_9CORY</name>
<protein>
    <submittedName>
        <fullName evidence="7">PspC domain-containing protein</fullName>
    </submittedName>
</protein>
<evidence type="ECO:0000259" key="6">
    <source>
        <dbReference type="Pfam" id="PF04024"/>
    </source>
</evidence>
<comment type="subcellular location">
    <subcellularLocation>
        <location evidence="1">Cell membrane</location>
        <topology evidence="1">Single-pass membrane protein</topology>
    </subcellularLocation>
</comment>
<comment type="caution">
    <text evidence="7">The sequence shown here is derived from an EMBL/GenBank/DDBJ whole genome shotgun (WGS) entry which is preliminary data.</text>
</comment>
<keyword evidence="2" id="KW-1003">Cell membrane</keyword>
<evidence type="ECO:0000256" key="2">
    <source>
        <dbReference type="ARBA" id="ARBA00022475"/>
    </source>
</evidence>
<evidence type="ECO:0000256" key="5">
    <source>
        <dbReference type="ARBA" id="ARBA00023136"/>
    </source>
</evidence>
<organism evidence="7 8">
    <name type="scientific">Corynebacterium wankanglinii</name>
    <dbReference type="NCBI Taxonomy" id="2735136"/>
    <lineage>
        <taxon>Bacteria</taxon>
        <taxon>Bacillati</taxon>
        <taxon>Actinomycetota</taxon>
        <taxon>Actinomycetes</taxon>
        <taxon>Mycobacteriales</taxon>
        <taxon>Corynebacteriaceae</taxon>
        <taxon>Corynebacterium</taxon>
    </lineage>
</organism>
<dbReference type="Pfam" id="PF04024">
    <property type="entry name" value="PspC"/>
    <property type="match status" value="1"/>
</dbReference>
<dbReference type="EMBL" id="JABFED010000004">
    <property type="protein sequence ID" value="MBA1837616.1"/>
    <property type="molecule type" value="Genomic_DNA"/>
</dbReference>
<dbReference type="GO" id="GO:0005886">
    <property type="term" value="C:plasma membrane"/>
    <property type="evidence" value="ECO:0007669"/>
    <property type="project" value="UniProtKB-SubCell"/>
</dbReference>
<evidence type="ECO:0000256" key="3">
    <source>
        <dbReference type="ARBA" id="ARBA00022692"/>
    </source>
</evidence>
<dbReference type="PANTHER" id="PTHR33885">
    <property type="entry name" value="PHAGE SHOCK PROTEIN C"/>
    <property type="match status" value="1"/>
</dbReference>
<keyword evidence="5" id="KW-0472">Membrane</keyword>